<dbReference type="EMBL" id="EQ975140">
    <property type="protein sequence ID" value="EEF27775.1"/>
    <property type="molecule type" value="Genomic_DNA"/>
</dbReference>
<dbReference type="Proteomes" id="UP000008311">
    <property type="component" value="Unassembled WGS sequence"/>
</dbReference>
<keyword evidence="3" id="KW-1185">Reference proteome</keyword>
<organism evidence="2 3">
    <name type="scientific">Ricinus communis</name>
    <name type="common">Castor bean</name>
    <dbReference type="NCBI Taxonomy" id="3988"/>
    <lineage>
        <taxon>Eukaryota</taxon>
        <taxon>Viridiplantae</taxon>
        <taxon>Streptophyta</taxon>
        <taxon>Embryophyta</taxon>
        <taxon>Tracheophyta</taxon>
        <taxon>Spermatophyta</taxon>
        <taxon>Magnoliopsida</taxon>
        <taxon>eudicotyledons</taxon>
        <taxon>Gunneridae</taxon>
        <taxon>Pentapetalae</taxon>
        <taxon>rosids</taxon>
        <taxon>fabids</taxon>
        <taxon>Malpighiales</taxon>
        <taxon>Euphorbiaceae</taxon>
        <taxon>Acalyphoideae</taxon>
        <taxon>Acalypheae</taxon>
        <taxon>Ricinus</taxon>
    </lineage>
</organism>
<keyword evidence="1" id="KW-1133">Transmembrane helix</keyword>
<feature type="non-terminal residue" evidence="2">
    <location>
        <position position="1"/>
    </location>
</feature>
<keyword evidence="1" id="KW-0812">Transmembrane</keyword>
<accession>B9T8P5</accession>
<gene>
    <name evidence="2" type="ORF">RCOM_0082940</name>
</gene>
<evidence type="ECO:0000256" key="1">
    <source>
        <dbReference type="SAM" id="Phobius"/>
    </source>
</evidence>
<keyword evidence="1" id="KW-0472">Membrane</keyword>
<name>B9T8P5_RICCO</name>
<dbReference type="InParanoid" id="B9T8P5"/>
<proteinExistence type="predicted"/>
<reference evidence="3" key="1">
    <citation type="journal article" date="2010" name="Nat. Biotechnol.">
        <title>Draft genome sequence of the oilseed species Ricinus communis.</title>
        <authorList>
            <person name="Chan A.P."/>
            <person name="Crabtree J."/>
            <person name="Zhao Q."/>
            <person name="Lorenzi H."/>
            <person name="Orvis J."/>
            <person name="Puiu D."/>
            <person name="Melake-Berhan A."/>
            <person name="Jones K.M."/>
            <person name="Redman J."/>
            <person name="Chen G."/>
            <person name="Cahoon E.B."/>
            <person name="Gedil M."/>
            <person name="Stanke M."/>
            <person name="Haas B.J."/>
            <person name="Wortman J.R."/>
            <person name="Fraser-Liggett C.M."/>
            <person name="Ravel J."/>
            <person name="Rabinowicz P.D."/>
        </authorList>
    </citation>
    <scope>NUCLEOTIDE SEQUENCE [LARGE SCALE GENOMIC DNA]</scope>
    <source>
        <strain evidence="3">cv. Hale</strain>
    </source>
</reference>
<feature type="transmembrane region" description="Helical" evidence="1">
    <location>
        <begin position="16"/>
        <end position="32"/>
    </location>
</feature>
<evidence type="ECO:0000313" key="3">
    <source>
        <dbReference type="Proteomes" id="UP000008311"/>
    </source>
</evidence>
<sequence length="182" mass="20224">PLATSLAGKGHHRQTITLRIVTILLLLTLPLLPGSERKPSMTPQITRLIYHYQGASVPPPYHRSITLTMDVQKIHLVITSYDETLADVEQEPATDIMLQLTQWIQDYHLVAMPRQAIRPALSADTGAGIHSLMLYAGQQKIMDASTAKHADSTTAILTGDVESFARQLTQCVDHYESYMHTP</sequence>
<dbReference type="AlphaFoldDB" id="B9T8P5"/>
<protein>
    <submittedName>
        <fullName evidence="2">Uncharacterized protein</fullName>
    </submittedName>
</protein>
<evidence type="ECO:0000313" key="2">
    <source>
        <dbReference type="EMBL" id="EEF27775.1"/>
    </source>
</evidence>